<proteinExistence type="predicted"/>
<sequence>MTSTHDCPCGLDCQCGSSCNCVGKATTFSEMKADNCCVAVNAPTANVTLRVD</sequence>
<dbReference type="Proteomes" id="UP000789831">
    <property type="component" value="Unassembled WGS sequence"/>
</dbReference>
<comment type="caution">
    <text evidence="1">The sequence shown here is derived from an EMBL/GenBank/DDBJ whole genome shotgun (WGS) entry which is preliminary data.</text>
</comment>
<protein>
    <submittedName>
        <fullName evidence="1">12700_t:CDS:1</fullName>
    </submittedName>
</protein>
<dbReference type="EMBL" id="CAJVPL010003554">
    <property type="protein sequence ID" value="CAG8634837.1"/>
    <property type="molecule type" value="Genomic_DNA"/>
</dbReference>
<keyword evidence="2" id="KW-1185">Reference proteome</keyword>
<evidence type="ECO:0000313" key="2">
    <source>
        <dbReference type="Proteomes" id="UP000789831"/>
    </source>
</evidence>
<gene>
    <name evidence="1" type="ORF">AGERDE_LOCUS10696</name>
</gene>
<reference evidence="1" key="1">
    <citation type="submission" date="2021-06" db="EMBL/GenBank/DDBJ databases">
        <authorList>
            <person name="Kallberg Y."/>
            <person name="Tangrot J."/>
            <person name="Rosling A."/>
        </authorList>
    </citation>
    <scope>NUCLEOTIDE SEQUENCE</scope>
    <source>
        <strain evidence="1">MT106</strain>
    </source>
</reference>
<dbReference type="AlphaFoldDB" id="A0A9N9DB69"/>
<organism evidence="1 2">
    <name type="scientific">Ambispora gerdemannii</name>
    <dbReference type="NCBI Taxonomy" id="144530"/>
    <lineage>
        <taxon>Eukaryota</taxon>
        <taxon>Fungi</taxon>
        <taxon>Fungi incertae sedis</taxon>
        <taxon>Mucoromycota</taxon>
        <taxon>Glomeromycotina</taxon>
        <taxon>Glomeromycetes</taxon>
        <taxon>Archaeosporales</taxon>
        <taxon>Ambisporaceae</taxon>
        <taxon>Ambispora</taxon>
    </lineage>
</organism>
<accession>A0A9N9DB69</accession>
<feature type="non-terminal residue" evidence="1">
    <location>
        <position position="52"/>
    </location>
</feature>
<name>A0A9N9DB69_9GLOM</name>
<evidence type="ECO:0000313" key="1">
    <source>
        <dbReference type="EMBL" id="CAG8634837.1"/>
    </source>
</evidence>